<evidence type="ECO:0000313" key="2">
    <source>
        <dbReference type="EMBL" id="NML18593.1"/>
    </source>
</evidence>
<dbReference type="AlphaFoldDB" id="A0A848FK30"/>
<protein>
    <submittedName>
        <fullName evidence="2">Uncharacterized protein</fullName>
    </submittedName>
</protein>
<proteinExistence type="predicted"/>
<feature type="compositionally biased region" description="Basic and acidic residues" evidence="1">
    <location>
        <begin position="64"/>
        <end position="75"/>
    </location>
</feature>
<evidence type="ECO:0000256" key="1">
    <source>
        <dbReference type="SAM" id="MobiDB-lite"/>
    </source>
</evidence>
<dbReference type="Proteomes" id="UP000574067">
    <property type="component" value="Unassembled WGS sequence"/>
</dbReference>
<keyword evidence="3" id="KW-1185">Reference proteome</keyword>
<sequence>MTPVPDDSVPHGPPTAGAPQSRDQDEQAAAPPDEDTLVDAASDPTASEAEGPGDGSGGSDEGLEAAREAAREHSGGRLGRR</sequence>
<dbReference type="EMBL" id="JABBFW010000035">
    <property type="protein sequence ID" value="NML18593.1"/>
    <property type="molecule type" value="Genomic_DNA"/>
</dbReference>
<reference evidence="2 3" key="1">
    <citation type="submission" date="2020-04" db="EMBL/GenBank/DDBJ databases">
        <title>Azohydromonas sp. isolated from soil.</title>
        <authorList>
            <person name="Dahal R.H."/>
        </authorList>
    </citation>
    <scope>NUCLEOTIDE SEQUENCE [LARGE SCALE GENOMIC DNA]</scope>
    <source>
        <strain evidence="2 3">G-1-1-14</strain>
    </source>
</reference>
<organism evidence="2 3">
    <name type="scientific">Azohydromonas caseinilytica</name>
    <dbReference type="NCBI Taxonomy" id="2728836"/>
    <lineage>
        <taxon>Bacteria</taxon>
        <taxon>Pseudomonadati</taxon>
        <taxon>Pseudomonadota</taxon>
        <taxon>Betaproteobacteria</taxon>
        <taxon>Burkholderiales</taxon>
        <taxon>Sphaerotilaceae</taxon>
        <taxon>Azohydromonas</taxon>
    </lineage>
</organism>
<gene>
    <name evidence="2" type="ORF">HHL10_26860</name>
</gene>
<feature type="region of interest" description="Disordered" evidence="1">
    <location>
        <begin position="1"/>
        <end position="81"/>
    </location>
</feature>
<comment type="caution">
    <text evidence="2">The sequence shown here is derived from an EMBL/GenBank/DDBJ whole genome shotgun (WGS) entry which is preliminary data.</text>
</comment>
<accession>A0A848FK30</accession>
<evidence type="ECO:0000313" key="3">
    <source>
        <dbReference type="Proteomes" id="UP000574067"/>
    </source>
</evidence>
<dbReference type="RefSeq" id="WP_169163490.1">
    <property type="nucleotide sequence ID" value="NZ_JABBFW010000035.1"/>
</dbReference>
<name>A0A848FK30_9BURK</name>